<keyword evidence="6" id="KW-0472">Membrane</keyword>
<dbReference type="GO" id="GO:1990281">
    <property type="term" value="C:efflux pump complex"/>
    <property type="evidence" value="ECO:0007669"/>
    <property type="project" value="TreeGrafter"/>
</dbReference>
<dbReference type="EMBL" id="NSKB01000004">
    <property type="protein sequence ID" value="PAU76725.1"/>
    <property type="molecule type" value="Genomic_DNA"/>
</dbReference>
<dbReference type="GO" id="GO:0015562">
    <property type="term" value="F:efflux transmembrane transporter activity"/>
    <property type="evidence" value="ECO:0007669"/>
    <property type="project" value="InterPro"/>
</dbReference>
<organism evidence="10 11">
    <name type="scientific">Halomonas salipaludis</name>
    <dbReference type="NCBI Taxonomy" id="2032625"/>
    <lineage>
        <taxon>Bacteria</taxon>
        <taxon>Pseudomonadati</taxon>
        <taxon>Pseudomonadota</taxon>
        <taxon>Gammaproteobacteria</taxon>
        <taxon>Oceanospirillales</taxon>
        <taxon>Halomonadaceae</taxon>
        <taxon>Halomonas</taxon>
    </lineage>
</organism>
<accession>A0A2A2EWE3</accession>
<comment type="subcellular location">
    <subcellularLocation>
        <location evidence="1">Cell outer membrane</location>
    </subcellularLocation>
</comment>
<dbReference type="OrthoDB" id="9813458at2"/>
<gene>
    <name evidence="10" type="ORF">CK498_12125</name>
</gene>
<keyword evidence="7" id="KW-0998">Cell outer membrane</keyword>
<evidence type="ECO:0000256" key="8">
    <source>
        <dbReference type="SAM" id="MobiDB-lite"/>
    </source>
</evidence>
<evidence type="ECO:0000256" key="7">
    <source>
        <dbReference type="ARBA" id="ARBA00023237"/>
    </source>
</evidence>
<evidence type="ECO:0000256" key="4">
    <source>
        <dbReference type="ARBA" id="ARBA00022452"/>
    </source>
</evidence>
<evidence type="ECO:0000256" key="9">
    <source>
        <dbReference type="SAM" id="SignalP"/>
    </source>
</evidence>
<dbReference type="Pfam" id="PF02321">
    <property type="entry name" value="OEP"/>
    <property type="match status" value="2"/>
</dbReference>
<sequence>MSPNRSSLFPRRRWLVLLIGLAAAPAHASDLLSVARDALANDAGLASARAELERVGAGRDIERGGLLPQLSAGSSLTHNRTYSTQGRGAQVGDPGGVGDGLVVDDEQDFNSLSVSLDASQALYDASRFAQLERAERLTSQQALSLEVAEQQLLFDVASAYFEILRAADILEARRSQETAISRQLEQAEERFEVGLTAITDVFEAQASFDLARAQRIAAENALQISFEALERLTDQRYASIDGLSDELPVEPPTPAERNAWVEMALLNSPMLMMAEAGIEVARSDLDIARAGRLPTLEAFANYQYSDTDRSGVSGYNSDSQLGLRASVPLYTGGTTSAQIRQNTFGLEVSQYDFEAQRRDTVQQVRSLYTQVSNDVETVEARRQAIASNQSALDATRSGYEVGTRNIVDVLNAEQNLFNAIADHAEARYDYVLGLLELRQQSGTLDGEAIQGVNQWLDASQGISLDLPDEEGGRDPALDIGTRPTPPS</sequence>
<dbReference type="InterPro" id="IPR003423">
    <property type="entry name" value="OMP_efflux"/>
</dbReference>
<evidence type="ECO:0000256" key="5">
    <source>
        <dbReference type="ARBA" id="ARBA00022692"/>
    </source>
</evidence>
<evidence type="ECO:0000313" key="11">
    <source>
        <dbReference type="Proteomes" id="UP000217771"/>
    </source>
</evidence>
<dbReference type="AlphaFoldDB" id="A0A2A2EWE3"/>
<feature type="region of interest" description="Disordered" evidence="8">
    <location>
        <begin position="76"/>
        <end position="97"/>
    </location>
</feature>
<dbReference type="RefSeq" id="WP_095621114.1">
    <property type="nucleotide sequence ID" value="NZ_NSKB01000004.1"/>
</dbReference>
<proteinExistence type="inferred from homology"/>
<dbReference type="SUPFAM" id="SSF56954">
    <property type="entry name" value="Outer membrane efflux proteins (OEP)"/>
    <property type="match status" value="1"/>
</dbReference>
<dbReference type="InterPro" id="IPR010130">
    <property type="entry name" value="T1SS_OMP_TolC"/>
</dbReference>
<comment type="caution">
    <text evidence="10">The sequence shown here is derived from an EMBL/GenBank/DDBJ whole genome shotgun (WGS) entry which is preliminary data.</text>
</comment>
<evidence type="ECO:0000256" key="1">
    <source>
        <dbReference type="ARBA" id="ARBA00004442"/>
    </source>
</evidence>
<dbReference type="Proteomes" id="UP000217771">
    <property type="component" value="Unassembled WGS sequence"/>
</dbReference>
<feature type="signal peptide" evidence="9">
    <location>
        <begin position="1"/>
        <end position="28"/>
    </location>
</feature>
<evidence type="ECO:0000256" key="2">
    <source>
        <dbReference type="ARBA" id="ARBA00007613"/>
    </source>
</evidence>
<feature type="chain" id="PRO_5012923243" evidence="9">
    <location>
        <begin position="29"/>
        <end position="487"/>
    </location>
</feature>
<dbReference type="GO" id="GO:0015288">
    <property type="term" value="F:porin activity"/>
    <property type="evidence" value="ECO:0007669"/>
    <property type="project" value="TreeGrafter"/>
</dbReference>
<keyword evidence="4" id="KW-1134">Transmembrane beta strand</keyword>
<dbReference type="PANTHER" id="PTHR30026:SF20">
    <property type="entry name" value="OUTER MEMBRANE PROTEIN TOLC"/>
    <property type="match status" value="1"/>
</dbReference>
<evidence type="ECO:0000256" key="6">
    <source>
        <dbReference type="ARBA" id="ARBA00023136"/>
    </source>
</evidence>
<keyword evidence="9" id="KW-0732">Signal</keyword>
<feature type="region of interest" description="Disordered" evidence="8">
    <location>
        <begin position="463"/>
        <end position="487"/>
    </location>
</feature>
<dbReference type="PANTHER" id="PTHR30026">
    <property type="entry name" value="OUTER MEMBRANE PROTEIN TOLC"/>
    <property type="match status" value="1"/>
</dbReference>
<reference evidence="10 11" key="1">
    <citation type="submission" date="2017-08" db="EMBL/GenBank/DDBJ databases">
        <title>Halomonas alkalisoli sp. nov., isolated from saline alkaline soil.</title>
        <authorList>
            <person name="Wang D."/>
            <person name="Zhang G."/>
        </authorList>
    </citation>
    <scope>NUCLEOTIDE SEQUENCE [LARGE SCALE GENOMIC DNA]</scope>
    <source>
        <strain evidence="10 11">WRN001</strain>
    </source>
</reference>
<dbReference type="NCBIfam" id="TIGR01844">
    <property type="entry name" value="type_I_sec_TolC"/>
    <property type="match status" value="1"/>
</dbReference>
<protein>
    <submittedName>
        <fullName evidence="10">Type I secretion protein TolC</fullName>
    </submittedName>
</protein>
<name>A0A2A2EWE3_9GAMM</name>
<keyword evidence="11" id="KW-1185">Reference proteome</keyword>
<comment type="similarity">
    <text evidence="2">Belongs to the outer membrane factor (OMF) (TC 1.B.17) family.</text>
</comment>
<dbReference type="GO" id="GO:0009279">
    <property type="term" value="C:cell outer membrane"/>
    <property type="evidence" value="ECO:0007669"/>
    <property type="project" value="UniProtKB-SubCell"/>
</dbReference>
<feature type="compositionally biased region" description="Polar residues" evidence="8">
    <location>
        <begin position="76"/>
        <end position="85"/>
    </location>
</feature>
<evidence type="ECO:0000256" key="3">
    <source>
        <dbReference type="ARBA" id="ARBA00022448"/>
    </source>
</evidence>
<keyword evidence="5" id="KW-0812">Transmembrane</keyword>
<dbReference type="Gene3D" id="1.20.1600.10">
    <property type="entry name" value="Outer membrane efflux proteins (OEP)"/>
    <property type="match status" value="1"/>
</dbReference>
<dbReference type="InterPro" id="IPR051906">
    <property type="entry name" value="TolC-like"/>
</dbReference>
<evidence type="ECO:0000313" key="10">
    <source>
        <dbReference type="EMBL" id="PAU76725.1"/>
    </source>
</evidence>
<keyword evidence="3" id="KW-0813">Transport</keyword>